<keyword evidence="1" id="KW-0812">Transmembrane</keyword>
<feature type="transmembrane region" description="Helical" evidence="1">
    <location>
        <begin position="87"/>
        <end position="106"/>
    </location>
</feature>
<keyword evidence="3" id="KW-1185">Reference proteome</keyword>
<evidence type="ECO:0000313" key="2">
    <source>
        <dbReference type="EMBL" id="TQQ78947.1"/>
    </source>
</evidence>
<feature type="transmembrane region" description="Helical" evidence="1">
    <location>
        <begin position="12"/>
        <end position="30"/>
    </location>
</feature>
<dbReference type="RefSeq" id="WP_142444421.1">
    <property type="nucleotide sequence ID" value="NZ_SESI01000004.1"/>
</dbReference>
<keyword evidence="1" id="KW-1133">Transmembrane helix</keyword>
<gene>
    <name evidence="2" type="ORF">EWF95_12505</name>
</gene>
<accession>A0A544QKV3</accession>
<sequence>MEPDVDELFTKGGVFVVLLFAGLWWLPAILENAGDPAASVDVIGDGIVILIYSVLPANELAIFVDVTVAFIAAIVSVDKLNARAKGIIVAAGAGWVGSNMIMTAIFPPI</sequence>
<dbReference type="EMBL" id="SESI01000004">
    <property type="protein sequence ID" value="TQQ78947.1"/>
    <property type="molecule type" value="Genomic_DNA"/>
</dbReference>
<evidence type="ECO:0000256" key="1">
    <source>
        <dbReference type="SAM" id="Phobius"/>
    </source>
</evidence>
<feature type="transmembrane region" description="Helical" evidence="1">
    <location>
        <begin position="50"/>
        <end position="75"/>
    </location>
</feature>
<name>A0A544QKV3_9EURY</name>
<dbReference type="Proteomes" id="UP000315385">
    <property type="component" value="Unassembled WGS sequence"/>
</dbReference>
<organism evidence="2 3">
    <name type="scientific">Halonotius roseus</name>
    <dbReference type="NCBI Taxonomy" id="2511997"/>
    <lineage>
        <taxon>Archaea</taxon>
        <taxon>Methanobacteriati</taxon>
        <taxon>Methanobacteriota</taxon>
        <taxon>Stenosarchaea group</taxon>
        <taxon>Halobacteria</taxon>
        <taxon>Halobacteriales</taxon>
        <taxon>Haloferacaceae</taxon>
        <taxon>Halonotius</taxon>
    </lineage>
</organism>
<proteinExistence type="predicted"/>
<reference evidence="2 3" key="1">
    <citation type="submission" date="2019-02" db="EMBL/GenBank/DDBJ databases">
        <title>Halonotius sp. a new haloqrchaeon isolated from saline water.</title>
        <authorList>
            <person name="Duran-Viseras A."/>
            <person name="Sanchez-Porro C."/>
            <person name="Ventosa A."/>
        </authorList>
    </citation>
    <scope>NUCLEOTIDE SEQUENCE [LARGE SCALE GENOMIC DNA]</scope>
    <source>
        <strain evidence="2 3">F9-27</strain>
    </source>
</reference>
<dbReference type="AlphaFoldDB" id="A0A544QKV3"/>
<evidence type="ECO:0000313" key="3">
    <source>
        <dbReference type="Proteomes" id="UP000315385"/>
    </source>
</evidence>
<protein>
    <submittedName>
        <fullName evidence="2">Uncharacterized protein</fullName>
    </submittedName>
</protein>
<keyword evidence="1" id="KW-0472">Membrane</keyword>
<comment type="caution">
    <text evidence="2">The sequence shown here is derived from an EMBL/GenBank/DDBJ whole genome shotgun (WGS) entry which is preliminary data.</text>
</comment>
<dbReference type="OrthoDB" id="385343at2157"/>